<feature type="region of interest" description="Disordered" evidence="1">
    <location>
        <begin position="121"/>
        <end position="140"/>
    </location>
</feature>
<dbReference type="AlphaFoldDB" id="A0A8B6H6W3"/>
<feature type="region of interest" description="Disordered" evidence="1">
    <location>
        <begin position="78"/>
        <end position="103"/>
    </location>
</feature>
<dbReference type="Proteomes" id="UP000596742">
    <property type="component" value="Unassembled WGS sequence"/>
</dbReference>
<keyword evidence="3" id="KW-1185">Reference proteome</keyword>
<gene>
    <name evidence="2" type="ORF">MGAL_10B016847</name>
</gene>
<evidence type="ECO:0000313" key="2">
    <source>
        <dbReference type="EMBL" id="VDI74317.1"/>
    </source>
</evidence>
<comment type="caution">
    <text evidence="2">The sequence shown here is derived from an EMBL/GenBank/DDBJ whole genome shotgun (WGS) entry which is preliminary data.</text>
</comment>
<organism evidence="2 3">
    <name type="scientific">Mytilus galloprovincialis</name>
    <name type="common">Mediterranean mussel</name>
    <dbReference type="NCBI Taxonomy" id="29158"/>
    <lineage>
        <taxon>Eukaryota</taxon>
        <taxon>Metazoa</taxon>
        <taxon>Spiralia</taxon>
        <taxon>Lophotrochozoa</taxon>
        <taxon>Mollusca</taxon>
        <taxon>Bivalvia</taxon>
        <taxon>Autobranchia</taxon>
        <taxon>Pteriomorphia</taxon>
        <taxon>Mytilida</taxon>
        <taxon>Mytiloidea</taxon>
        <taxon>Mytilidae</taxon>
        <taxon>Mytilinae</taxon>
        <taxon>Mytilus</taxon>
    </lineage>
</organism>
<evidence type="ECO:0000313" key="3">
    <source>
        <dbReference type="Proteomes" id="UP000596742"/>
    </source>
</evidence>
<feature type="compositionally biased region" description="Basic residues" evidence="1">
    <location>
        <begin position="131"/>
        <end position="140"/>
    </location>
</feature>
<accession>A0A8B6H6W3</accession>
<dbReference type="EMBL" id="UYJE01009540">
    <property type="protein sequence ID" value="VDI74317.1"/>
    <property type="molecule type" value="Genomic_DNA"/>
</dbReference>
<evidence type="ECO:0000256" key="1">
    <source>
        <dbReference type="SAM" id="MobiDB-lite"/>
    </source>
</evidence>
<sequence>MFRSITHIKGFSHDDDDDSSSYLTMAARGIHECTLDSYFTANVPKEADHMDFSHSFSEIGSDFSFGLKCQNAKREQRYTIHPIDEQKEAEQEKQTDKKSEKLSKLKQKYIVNDNGRIILQNRESKTNNNGKKLKMKWQSI</sequence>
<reference evidence="2" key="1">
    <citation type="submission" date="2018-11" db="EMBL/GenBank/DDBJ databases">
        <authorList>
            <person name="Alioto T."/>
            <person name="Alioto T."/>
        </authorList>
    </citation>
    <scope>NUCLEOTIDE SEQUENCE</scope>
</reference>
<proteinExistence type="predicted"/>
<name>A0A8B6H6W3_MYTGA</name>
<protein>
    <submittedName>
        <fullName evidence="2">Uncharacterized protein</fullName>
    </submittedName>
</protein>